<sequence length="326" mass="35879">MASSNRIKNVAIVGAGGNVGSYMAEALLKTGKHTITAITRHNSKNTLPEGILSKKVDYEKLETLVEALRGQDALVITLSGHAPIQETEEKLVKAAGEAGVPWILPNEWSPDTGSESMVNDLFLFKPKVASRKLIEEIGKSSYIALSTGFWYEYSLAIARNYGFDFINRAVKFYNEGENKISTSTWPQIGRAVASILSLPIEPQEPKPEASLQNLKNRVVYINSFTISQKDMLESALRVTGTKEEDWTITKEPAQEVYTNGLEQLKGGKREAFANVLYSRIFFPDGSGNFEDSRGTLNTMLGLPKEDLDEATKVAIERQKAQAAAGQ</sequence>
<evidence type="ECO:0000259" key="3">
    <source>
        <dbReference type="Pfam" id="PF05368"/>
    </source>
</evidence>
<dbReference type="AlphaFoldDB" id="A0A093UX10"/>
<comment type="caution">
    <text evidence="4">The sequence shown here is derived from an EMBL/GenBank/DDBJ whole genome shotgun (WGS) entry which is preliminary data.</text>
</comment>
<gene>
    <name evidence="4" type="ORF">GQ26_0260890</name>
</gene>
<dbReference type="PANTHER" id="PTHR47706">
    <property type="entry name" value="NMRA-LIKE FAMILY PROTEIN"/>
    <property type="match status" value="1"/>
</dbReference>
<evidence type="ECO:0000256" key="2">
    <source>
        <dbReference type="ARBA" id="ARBA00023002"/>
    </source>
</evidence>
<dbReference type="Pfam" id="PF05368">
    <property type="entry name" value="NmrA"/>
    <property type="match status" value="1"/>
</dbReference>
<proteinExistence type="predicted"/>
<dbReference type="EMBL" id="JPOX01000026">
    <property type="protein sequence ID" value="KFX44827.1"/>
    <property type="molecule type" value="Genomic_DNA"/>
</dbReference>
<organism evidence="4">
    <name type="scientific">Talaromyces marneffei PM1</name>
    <dbReference type="NCBI Taxonomy" id="1077442"/>
    <lineage>
        <taxon>Eukaryota</taxon>
        <taxon>Fungi</taxon>
        <taxon>Dikarya</taxon>
        <taxon>Ascomycota</taxon>
        <taxon>Pezizomycotina</taxon>
        <taxon>Eurotiomycetes</taxon>
        <taxon>Eurotiomycetidae</taxon>
        <taxon>Eurotiales</taxon>
        <taxon>Trichocomaceae</taxon>
        <taxon>Talaromyces</taxon>
        <taxon>Talaromyces sect. Talaromyces</taxon>
    </lineage>
</organism>
<dbReference type="CDD" id="cd05259">
    <property type="entry name" value="PCBER_SDR_a"/>
    <property type="match status" value="1"/>
</dbReference>
<dbReference type="SUPFAM" id="SSF51735">
    <property type="entry name" value="NAD(P)-binding Rossmann-fold domains"/>
    <property type="match status" value="1"/>
</dbReference>
<dbReference type="Gene3D" id="3.40.50.720">
    <property type="entry name" value="NAD(P)-binding Rossmann-like Domain"/>
    <property type="match status" value="1"/>
</dbReference>
<dbReference type="HOGENOM" id="CLU_044876_1_1_1"/>
<keyword evidence="1" id="KW-0521">NADP</keyword>
<protein>
    <submittedName>
        <fullName evidence="4">Quinone oxidoreductase 2</fullName>
    </submittedName>
</protein>
<dbReference type="InterPro" id="IPR008030">
    <property type="entry name" value="NmrA-like"/>
</dbReference>
<dbReference type="eggNOG" id="ENOG502QTQ8">
    <property type="taxonomic scope" value="Eukaryota"/>
</dbReference>
<accession>A0A093UX10</accession>
<dbReference type="Gene3D" id="3.90.25.10">
    <property type="entry name" value="UDP-galactose 4-epimerase, domain 1"/>
    <property type="match status" value="1"/>
</dbReference>
<name>A0A093UX10_TALMA</name>
<dbReference type="InterPro" id="IPR051609">
    <property type="entry name" value="NmrA/Isoflavone_reductase-like"/>
</dbReference>
<evidence type="ECO:0000256" key="1">
    <source>
        <dbReference type="ARBA" id="ARBA00022857"/>
    </source>
</evidence>
<dbReference type="PANTHER" id="PTHR47706:SF7">
    <property type="entry name" value="CIPA-LIKE, PUTATIVE (AFU_ORTHOLOGUE AFUA_1G01630)-RELATED"/>
    <property type="match status" value="1"/>
</dbReference>
<dbReference type="InterPro" id="IPR045312">
    <property type="entry name" value="PCBER-like"/>
</dbReference>
<evidence type="ECO:0000313" key="4">
    <source>
        <dbReference type="EMBL" id="KFX44827.1"/>
    </source>
</evidence>
<feature type="domain" description="NmrA-like" evidence="3">
    <location>
        <begin position="8"/>
        <end position="144"/>
    </location>
</feature>
<keyword evidence="2" id="KW-0560">Oxidoreductase</keyword>
<reference evidence="4" key="1">
    <citation type="journal article" date="2014" name="PLoS Genet.">
        <title>Signature Gene Expression Reveals Novel Clues to the Molecular Mechanisms of Dimorphic Transition in Penicillium marneffei.</title>
        <authorList>
            <person name="Yang E."/>
            <person name="Wang G."/>
            <person name="Cai J."/>
            <person name="Woo P.C."/>
            <person name="Lau S.K."/>
            <person name="Yuen K.-Y."/>
            <person name="Chow W.-N."/>
            <person name="Lin X."/>
        </authorList>
    </citation>
    <scope>NUCLEOTIDE SEQUENCE [LARGE SCALE GENOMIC DNA]</scope>
    <source>
        <strain evidence="4">PM1</strain>
    </source>
</reference>
<dbReference type="InterPro" id="IPR036291">
    <property type="entry name" value="NAD(P)-bd_dom_sf"/>
</dbReference>
<dbReference type="GO" id="GO:0016491">
    <property type="term" value="F:oxidoreductase activity"/>
    <property type="evidence" value="ECO:0007669"/>
    <property type="project" value="UniProtKB-KW"/>
</dbReference>